<organism evidence="2 3">
    <name type="scientific">Plakobranchus ocellatus</name>
    <dbReference type="NCBI Taxonomy" id="259542"/>
    <lineage>
        <taxon>Eukaryota</taxon>
        <taxon>Metazoa</taxon>
        <taxon>Spiralia</taxon>
        <taxon>Lophotrochozoa</taxon>
        <taxon>Mollusca</taxon>
        <taxon>Gastropoda</taxon>
        <taxon>Heterobranchia</taxon>
        <taxon>Euthyneura</taxon>
        <taxon>Panpulmonata</taxon>
        <taxon>Sacoglossa</taxon>
        <taxon>Placobranchoidea</taxon>
        <taxon>Plakobranchidae</taxon>
        <taxon>Plakobranchus</taxon>
    </lineage>
</organism>
<feature type="compositionally biased region" description="Pro residues" evidence="1">
    <location>
        <begin position="13"/>
        <end position="24"/>
    </location>
</feature>
<dbReference type="Proteomes" id="UP000735302">
    <property type="component" value="Unassembled WGS sequence"/>
</dbReference>
<gene>
    <name evidence="2" type="ORF">PoB_006921000</name>
</gene>
<protein>
    <submittedName>
        <fullName evidence="2">Uncharacterized protein</fullName>
    </submittedName>
</protein>
<sequence length="130" mass="14093">MVVFQDARATPVQHPPAMPLPPEVPTLAEIENSMLARESNKPQVLTAEELERQLRGEPPLPTDHRQPSLSSPMAIPPVGTSVAFRKQLGDVPSKPNQGPGGYSPRVLNGESSPINIIHPQARALQSFHSE</sequence>
<proteinExistence type="predicted"/>
<evidence type="ECO:0000256" key="1">
    <source>
        <dbReference type="SAM" id="MobiDB-lite"/>
    </source>
</evidence>
<keyword evidence="3" id="KW-1185">Reference proteome</keyword>
<feature type="region of interest" description="Disordered" evidence="1">
    <location>
        <begin position="1"/>
        <end position="24"/>
    </location>
</feature>
<accession>A0AAV4DFC4</accession>
<dbReference type="EMBL" id="BLXT01007816">
    <property type="protein sequence ID" value="GFO42705.1"/>
    <property type="molecule type" value="Genomic_DNA"/>
</dbReference>
<feature type="region of interest" description="Disordered" evidence="1">
    <location>
        <begin position="51"/>
        <end position="113"/>
    </location>
</feature>
<dbReference type="AlphaFoldDB" id="A0AAV4DFC4"/>
<evidence type="ECO:0000313" key="2">
    <source>
        <dbReference type="EMBL" id="GFO42705.1"/>
    </source>
</evidence>
<comment type="caution">
    <text evidence="2">The sequence shown here is derived from an EMBL/GenBank/DDBJ whole genome shotgun (WGS) entry which is preliminary data.</text>
</comment>
<name>A0AAV4DFC4_9GAST</name>
<evidence type="ECO:0000313" key="3">
    <source>
        <dbReference type="Proteomes" id="UP000735302"/>
    </source>
</evidence>
<reference evidence="2 3" key="1">
    <citation type="journal article" date="2021" name="Elife">
        <title>Chloroplast acquisition without the gene transfer in kleptoplastic sea slugs, Plakobranchus ocellatus.</title>
        <authorList>
            <person name="Maeda T."/>
            <person name="Takahashi S."/>
            <person name="Yoshida T."/>
            <person name="Shimamura S."/>
            <person name="Takaki Y."/>
            <person name="Nagai Y."/>
            <person name="Toyoda A."/>
            <person name="Suzuki Y."/>
            <person name="Arimoto A."/>
            <person name="Ishii H."/>
            <person name="Satoh N."/>
            <person name="Nishiyama T."/>
            <person name="Hasebe M."/>
            <person name="Maruyama T."/>
            <person name="Minagawa J."/>
            <person name="Obokata J."/>
            <person name="Shigenobu S."/>
        </authorList>
    </citation>
    <scope>NUCLEOTIDE SEQUENCE [LARGE SCALE GENOMIC DNA]</scope>
</reference>